<keyword evidence="3" id="KW-0720">Serine protease</keyword>
<sequence length="172" mass="19100">MWSWRERVLKYNVCGGTLINQDTVLTAAHCFQKEVQITENGGVLVDRNKYYSTFESIICNAGWGATDTDGKIYPDILKQGVITVYNSSMCKNVAVDNEKNWNRQICAGRIEGGVDSCQGDSGGPLYVRDQIDSSSRYVVAGVVSYGIKCGVAGLPAIYVRVSAYLDWIEKYW</sequence>
<dbReference type="PANTHER" id="PTHR24252:SF7">
    <property type="entry name" value="HYALIN"/>
    <property type="match status" value="1"/>
</dbReference>
<dbReference type="Proteomes" id="UP000663879">
    <property type="component" value="Unassembled WGS sequence"/>
</dbReference>
<dbReference type="InterPro" id="IPR018114">
    <property type="entry name" value="TRYPSIN_HIS"/>
</dbReference>
<evidence type="ECO:0000256" key="3">
    <source>
        <dbReference type="RuleBase" id="RU363034"/>
    </source>
</evidence>
<comment type="similarity">
    <text evidence="2">Belongs to the peptidase S1 family. CLIP subfamily.</text>
</comment>
<evidence type="ECO:0000313" key="6">
    <source>
        <dbReference type="Proteomes" id="UP000663879"/>
    </source>
</evidence>
<reference evidence="5" key="1">
    <citation type="submission" date="2021-02" db="EMBL/GenBank/DDBJ databases">
        <authorList>
            <person name="Nowell W R."/>
        </authorList>
    </citation>
    <scope>NUCLEOTIDE SEQUENCE</scope>
    <source>
        <strain evidence="5">Ploen Becks lab</strain>
    </source>
</reference>
<evidence type="ECO:0000313" key="5">
    <source>
        <dbReference type="EMBL" id="CAF1005670.1"/>
    </source>
</evidence>
<dbReference type="InterPro" id="IPR001314">
    <property type="entry name" value="Peptidase_S1A"/>
</dbReference>
<gene>
    <name evidence="5" type="ORF">OXX778_LOCUS16637</name>
</gene>
<dbReference type="InterPro" id="IPR009003">
    <property type="entry name" value="Peptidase_S1_PA"/>
</dbReference>
<dbReference type="PROSITE" id="PS00134">
    <property type="entry name" value="TRYPSIN_HIS"/>
    <property type="match status" value="1"/>
</dbReference>
<name>A0A814H6V5_9BILA</name>
<dbReference type="PROSITE" id="PS50240">
    <property type="entry name" value="TRYPSIN_DOM"/>
    <property type="match status" value="1"/>
</dbReference>
<dbReference type="Gene3D" id="2.40.10.10">
    <property type="entry name" value="Trypsin-like serine proteases"/>
    <property type="match status" value="2"/>
</dbReference>
<dbReference type="SMART" id="SM00020">
    <property type="entry name" value="Tryp_SPc"/>
    <property type="match status" value="1"/>
</dbReference>
<dbReference type="GO" id="GO:0006508">
    <property type="term" value="P:proteolysis"/>
    <property type="evidence" value="ECO:0007669"/>
    <property type="project" value="UniProtKB-KW"/>
</dbReference>
<evidence type="ECO:0000256" key="2">
    <source>
        <dbReference type="ARBA" id="ARBA00024195"/>
    </source>
</evidence>
<dbReference type="AlphaFoldDB" id="A0A814H6V5"/>
<dbReference type="PRINTS" id="PR00722">
    <property type="entry name" value="CHYMOTRYPSIN"/>
</dbReference>
<keyword evidence="6" id="KW-1185">Reference proteome</keyword>
<dbReference type="SUPFAM" id="SSF50494">
    <property type="entry name" value="Trypsin-like serine proteases"/>
    <property type="match status" value="1"/>
</dbReference>
<dbReference type="InterPro" id="IPR043504">
    <property type="entry name" value="Peptidase_S1_PA_chymotrypsin"/>
</dbReference>
<dbReference type="PANTHER" id="PTHR24252">
    <property type="entry name" value="ACROSIN-RELATED"/>
    <property type="match status" value="1"/>
</dbReference>
<feature type="domain" description="Peptidase S1" evidence="4">
    <location>
        <begin position="1"/>
        <end position="172"/>
    </location>
</feature>
<keyword evidence="3" id="KW-0645">Protease</keyword>
<dbReference type="FunFam" id="2.40.10.10:FF:000002">
    <property type="entry name" value="Transmembrane protease serine"/>
    <property type="match status" value="1"/>
</dbReference>
<dbReference type="GO" id="GO:0004252">
    <property type="term" value="F:serine-type endopeptidase activity"/>
    <property type="evidence" value="ECO:0007669"/>
    <property type="project" value="InterPro"/>
</dbReference>
<accession>A0A814H6V5</accession>
<comment type="caution">
    <text evidence="5">The sequence shown here is derived from an EMBL/GenBank/DDBJ whole genome shotgun (WGS) entry which is preliminary data.</text>
</comment>
<dbReference type="Pfam" id="PF00089">
    <property type="entry name" value="Trypsin"/>
    <property type="match status" value="2"/>
</dbReference>
<dbReference type="CDD" id="cd00190">
    <property type="entry name" value="Tryp_SPc"/>
    <property type="match status" value="1"/>
</dbReference>
<keyword evidence="1" id="KW-1015">Disulfide bond</keyword>
<dbReference type="EMBL" id="CAJNOC010003993">
    <property type="protein sequence ID" value="CAF1005670.1"/>
    <property type="molecule type" value="Genomic_DNA"/>
</dbReference>
<dbReference type="PROSITE" id="PS00135">
    <property type="entry name" value="TRYPSIN_SER"/>
    <property type="match status" value="1"/>
</dbReference>
<keyword evidence="3" id="KW-0378">Hydrolase</keyword>
<evidence type="ECO:0000256" key="1">
    <source>
        <dbReference type="ARBA" id="ARBA00023157"/>
    </source>
</evidence>
<organism evidence="5 6">
    <name type="scientific">Brachionus calyciflorus</name>
    <dbReference type="NCBI Taxonomy" id="104777"/>
    <lineage>
        <taxon>Eukaryota</taxon>
        <taxon>Metazoa</taxon>
        <taxon>Spiralia</taxon>
        <taxon>Gnathifera</taxon>
        <taxon>Rotifera</taxon>
        <taxon>Eurotatoria</taxon>
        <taxon>Monogononta</taxon>
        <taxon>Pseudotrocha</taxon>
        <taxon>Ploima</taxon>
        <taxon>Brachionidae</taxon>
        <taxon>Brachionus</taxon>
    </lineage>
</organism>
<evidence type="ECO:0000259" key="4">
    <source>
        <dbReference type="PROSITE" id="PS50240"/>
    </source>
</evidence>
<dbReference type="InterPro" id="IPR001254">
    <property type="entry name" value="Trypsin_dom"/>
</dbReference>
<dbReference type="InterPro" id="IPR033116">
    <property type="entry name" value="TRYPSIN_SER"/>
</dbReference>
<protein>
    <recommendedName>
        <fullName evidence="4">Peptidase S1 domain-containing protein</fullName>
    </recommendedName>
</protein>
<proteinExistence type="inferred from homology"/>
<dbReference type="OrthoDB" id="546450at2759"/>